<sequence length="143" mass="16349">MSVRFKISHEDDEPEFVEVTDKRTKLENTQQPVKKLVFSLYKLRKKRQRTETLGRKIQWALYQKDDFDSLIKDMSGLVEKLPETFPIFVKVLEGPDELLNRGVVEEVRVNGHKLEGAVIPKGENKNSVGDDLENNPDTLAAGP</sequence>
<dbReference type="InterPro" id="IPR029498">
    <property type="entry name" value="HeLo_dom"/>
</dbReference>
<dbReference type="Gene3D" id="1.20.120.1020">
    <property type="entry name" value="Prion-inhibition and propagation, HeLo domain"/>
    <property type="match status" value="1"/>
</dbReference>
<dbReference type="GeneID" id="19471998"/>
<dbReference type="KEGG" id="glz:GLAREA_12958"/>
<dbReference type="InterPro" id="IPR038305">
    <property type="entry name" value="HeLo_sf"/>
</dbReference>
<dbReference type="Pfam" id="PF14479">
    <property type="entry name" value="HeLo"/>
    <property type="match status" value="1"/>
</dbReference>
<evidence type="ECO:0000313" key="4">
    <source>
        <dbReference type="Proteomes" id="UP000016922"/>
    </source>
</evidence>
<dbReference type="OrthoDB" id="20872at2759"/>
<evidence type="ECO:0000256" key="1">
    <source>
        <dbReference type="SAM" id="MobiDB-lite"/>
    </source>
</evidence>
<dbReference type="HOGENOM" id="CLU_1806344_0_0_1"/>
<name>S3CX98_GLAL2</name>
<feature type="region of interest" description="Disordered" evidence="1">
    <location>
        <begin position="120"/>
        <end position="143"/>
    </location>
</feature>
<accession>S3CX98</accession>
<keyword evidence="4" id="KW-1185">Reference proteome</keyword>
<organism evidence="3 4">
    <name type="scientific">Glarea lozoyensis (strain ATCC 20868 / MF5171)</name>
    <dbReference type="NCBI Taxonomy" id="1116229"/>
    <lineage>
        <taxon>Eukaryota</taxon>
        <taxon>Fungi</taxon>
        <taxon>Dikarya</taxon>
        <taxon>Ascomycota</taxon>
        <taxon>Pezizomycotina</taxon>
        <taxon>Leotiomycetes</taxon>
        <taxon>Helotiales</taxon>
        <taxon>Helotiaceae</taxon>
        <taxon>Glarea</taxon>
    </lineage>
</organism>
<protein>
    <recommendedName>
        <fullName evidence="2">Prion-inhibition and propagation HeLo domain-containing protein</fullName>
    </recommendedName>
</protein>
<dbReference type="AlphaFoldDB" id="S3CX98"/>
<feature type="domain" description="Prion-inhibition and propagation HeLo" evidence="2">
    <location>
        <begin position="5"/>
        <end position="101"/>
    </location>
</feature>
<dbReference type="RefSeq" id="XP_008082628.1">
    <property type="nucleotide sequence ID" value="XM_008084437.1"/>
</dbReference>
<reference evidence="3 4" key="1">
    <citation type="journal article" date="2013" name="BMC Genomics">
        <title>Genomics-driven discovery of the pneumocandin biosynthetic gene cluster in the fungus Glarea lozoyensis.</title>
        <authorList>
            <person name="Chen L."/>
            <person name="Yue Q."/>
            <person name="Zhang X."/>
            <person name="Xiang M."/>
            <person name="Wang C."/>
            <person name="Li S."/>
            <person name="Che Y."/>
            <person name="Ortiz-Lopez F.J."/>
            <person name="Bills G.F."/>
            <person name="Liu X."/>
            <person name="An Z."/>
        </authorList>
    </citation>
    <scope>NUCLEOTIDE SEQUENCE [LARGE SCALE GENOMIC DNA]</scope>
    <source>
        <strain evidence="4">ATCC 20868 / MF5171</strain>
    </source>
</reference>
<proteinExistence type="predicted"/>
<dbReference type="EMBL" id="KE145364">
    <property type="protein sequence ID" value="EPE30235.1"/>
    <property type="molecule type" value="Genomic_DNA"/>
</dbReference>
<evidence type="ECO:0000313" key="3">
    <source>
        <dbReference type="EMBL" id="EPE30235.1"/>
    </source>
</evidence>
<evidence type="ECO:0000259" key="2">
    <source>
        <dbReference type="Pfam" id="PF14479"/>
    </source>
</evidence>
<dbReference type="Proteomes" id="UP000016922">
    <property type="component" value="Unassembled WGS sequence"/>
</dbReference>
<gene>
    <name evidence="3" type="ORF">GLAREA_12958</name>
</gene>